<dbReference type="RefSeq" id="XP_023001944.1">
    <property type="nucleotide sequence ID" value="XM_023146176.1"/>
</dbReference>
<dbReference type="PANTHER" id="PTHR36324">
    <property type="entry name" value="OS09G0460100 PROTEIN"/>
    <property type="match status" value="1"/>
</dbReference>
<evidence type="ECO:0000256" key="1">
    <source>
        <dbReference type="SAM" id="MobiDB-lite"/>
    </source>
</evidence>
<dbReference type="PANTHER" id="PTHR36324:SF1">
    <property type="entry name" value="OS09G0460100 PROTEIN"/>
    <property type="match status" value="1"/>
</dbReference>
<name>A0A6J1KP16_CUCMA</name>
<feature type="region of interest" description="Disordered" evidence="1">
    <location>
        <begin position="1"/>
        <end position="20"/>
    </location>
</feature>
<protein>
    <submittedName>
        <fullName evidence="3">Uncharacterized protein LOC111495972</fullName>
    </submittedName>
</protein>
<dbReference type="Proteomes" id="UP000504608">
    <property type="component" value="Unplaced"/>
</dbReference>
<dbReference type="OrthoDB" id="1930572at2759"/>
<evidence type="ECO:0000313" key="3">
    <source>
        <dbReference type="RefSeq" id="XP_023001944.1"/>
    </source>
</evidence>
<dbReference type="GeneID" id="111495972"/>
<gene>
    <name evidence="3" type="primary">LOC111495972</name>
</gene>
<keyword evidence="2" id="KW-1185">Reference proteome</keyword>
<evidence type="ECO:0000313" key="2">
    <source>
        <dbReference type="Proteomes" id="UP000504608"/>
    </source>
</evidence>
<proteinExistence type="predicted"/>
<sequence>MSLARKGTNKSSLSNMGVFYQEDPPNPSKKSFLAAALKDAFCYCHTFSRQLTNSNAEDIYPTSDFDDEEEEIVSEIRSRAMEKLRRKTNLSDSFSWVFSPATKELYITSMEIEKMGESRNEDNTGDEFYSVQSFLTCCSSAATKEAFFSVEANFSQGSSLNGLDFVDEDLKRHTALQELCHCEGWPFGLCRKALFLPPLPKSPSESWSWSKWNKGTKVVKTY</sequence>
<dbReference type="KEGG" id="cmax:111495972"/>
<dbReference type="AlphaFoldDB" id="A0A6J1KP16"/>
<accession>A0A6J1KP16</accession>
<reference evidence="3" key="1">
    <citation type="submission" date="2025-08" db="UniProtKB">
        <authorList>
            <consortium name="RefSeq"/>
        </authorList>
    </citation>
    <scope>IDENTIFICATION</scope>
    <source>
        <tissue evidence="3">Young leaves</tissue>
    </source>
</reference>
<organism evidence="2 3">
    <name type="scientific">Cucurbita maxima</name>
    <name type="common">Pumpkin</name>
    <name type="synonym">Winter squash</name>
    <dbReference type="NCBI Taxonomy" id="3661"/>
    <lineage>
        <taxon>Eukaryota</taxon>
        <taxon>Viridiplantae</taxon>
        <taxon>Streptophyta</taxon>
        <taxon>Embryophyta</taxon>
        <taxon>Tracheophyta</taxon>
        <taxon>Spermatophyta</taxon>
        <taxon>Magnoliopsida</taxon>
        <taxon>eudicotyledons</taxon>
        <taxon>Gunneridae</taxon>
        <taxon>Pentapetalae</taxon>
        <taxon>rosids</taxon>
        <taxon>fabids</taxon>
        <taxon>Cucurbitales</taxon>
        <taxon>Cucurbitaceae</taxon>
        <taxon>Cucurbiteae</taxon>
        <taxon>Cucurbita</taxon>
    </lineage>
</organism>